<reference evidence="10 11" key="1">
    <citation type="submission" date="2019-02" db="EMBL/GenBank/DDBJ databases">
        <title>Deep-cultivation of Planctomycetes and their phenomic and genomic characterization uncovers novel biology.</title>
        <authorList>
            <person name="Wiegand S."/>
            <person name="Jogler M."/>
            <person name="Boedeker C."/>
            <person name="Pinto D."/>
            <person name="Vollmers J."/>
            <person name="Rivas-Marin E."/>
            <person name="Kohn T."/>
            <person name="Peeters S.H."/>
            <person name="Heuer A."/>
            <person name="Rast P."/>
            <person name="Oberbeckmann S."/>
            <person name="Bunk B."/>
            <person name="Jeske O."/>
            <person name="Meyerdierks A."/>
            <person name="Storesund J.E."/>
            <person name="Kallscheuer N."/>
            <person name="Luecker S."/>
            <person name="Lage O.M."/>
            <person name="Pohl T."/>
            <person name="Merkel B.J."/>
            <person name="Hornburger P."/>
            <person name="Mueller R.-W."/>
            <person name="Bruemmer F."/>
            <person name="Labrenz M."/>
            <person name="Spormann A.M."/>
            <person name="Op den Camp H."/>
            <person name="Overmann J."/>
            <person name="Amann R."/>
            <person name="Jetten M.S.M."/>
            <person name="Mascher T."/>
            <person name="Medema M.H."/>
            <person name="Devos D.P."/>
            <person name="Kaster A.-K."/>
            <person name="Ovreas L."/>
            <person name="Rohde M."/>
            <person name="Galperin M.Y."/>
            <person name="Jogler C."/>
        </authorList>
    </citation>
    <scope>NUCLEOTIDE SEQUENCE [LARGE SCALE GENOMIC DNA]</scope>
    <source>
        <strain evidence="10 11">ETA_A8</strain>
    </source>
</reference>
<keyword evidence="4" id="KW-0479">Metal-binding</keyword>
<evidence type="ECO:0000256" key="2">
    <source>
        <dbReference type="ARBA" id="ARBA00022630"/>
    </source>
</evidence>
<dbReference type="GO" id="GO:0051537">
    <property type="term" value="F:2 iron, 2 sulfur cluster binding"/>
    <property type="evidence" value="ECO:0007669"/>
    <property type="project" value="UniProtKB-KW"/>
</dbReference>
<accession>A0A517Y8B1</accession>
<evidence type="ECO:0000259" key="9">
    <source>
        <dbReference type="PROSITE" id="PS51384"/>
    </source>
</evidence>
<evidence type="ECO:0000256" key="6">
    <source>
        <dbReference type="ARBA" id="ARBA00023002"/>
    </source>
</evidence>
<evidence type="ECO:0000313" key="11">
    <source>
        <dbReference type="Proteomes" id="UP000315017"/>
    </source>
</evidence>
<keyword evidence="7" id="KW-0408">Iron</keyword>
<proteinExistence type="predicted"/>
<feature type="domain" description="FAD-binding FR-type" evidence="9">
    <location>
        <begin position="13"/>
        <end position="139"/>
    </location>
</feature>
<evidence type="ECO:0000256" key="1">
    <source>
        <dbReference type="ARBA" id="ARBA00001974"/>
    </source>
</evidence>
<comment type="cofactor">
    <cofactor evidence="1">
        <name>FAD</name>
        <dbReference type="ChEBI" id="CHEBI:57692"/>
    </cofactor>
</comment>
<evidence type="ECO:0000256" key="7">
    <source>
        <dbReference type="ARBA" id="ARBA00023004"/>
    </source>
</evidence>
<dbReference type="PANTHER" id="PTHR47354:SF6">
    <property type="entry name" value="NADH OXIDOREDUCTASE HCR"/>
    <property type="match status" value="1"/>
</dbReference>
<dbReference type="SUPFAM" id="SSF63380">
    <property type="entry name" value="Riboflavin synthase domain-like"/>
    <property type="match status" value="1"/>
</dbReference>
<keyword evidence="3" id="KW-0001">2Fe-2S</keyword>
<dbReference type="Gene3D" id="2.40.30.10">
    <property type="entry name" value="Translation factors"/>
    <property type="match status" value="1"/>
</dbReference>
<evidence type="ECO:0000313" key="10">
    <source>
        <dbReference type="EMBL" id="QDU26435.1"/>
    </source>
</evidence>
<dbReference type="PANTHER" id="PTHR47354">
    <property type="entry name" value="NADH OXIDOREDUCTASE HCR"/>
    <property type="match status" value="1"/>
</dbReference>
<dbReference type="AlphaFoldDB" id="A0A517Y8B1"/>
<evidence type="ECO:0000256" key="4">
    <source>
        <dbReference type="ARBA" id="ARBA00022723"/>
    </source>
</evidence>
<dbReference type="Proteomes" id="UP000315017">
    <property type="component" value="Chromosome"/>
</dbReference>
<name>A0A517Y8B1_9BACT</name>
<dbReference type="EMBL" id="CP036274">
    <property type="protein sequence ID" value="QDU26435.1"/>
    <property type="molecule type" value="Genomic_DNA"/>
</dbReference>
<dbReference type="Gene3D" id="3.40.50.80">
    <property type="entry name" value="Nucleotide-binding domain of ferredoxin-NADP reductase (FNR) module"/>
    <property type="match status" value="1"/>
</dbReference>
<evidence type="ECO:0000256" key="5">
    <source>
        <dbReference type="ARBA" id="ARBA00022827"/>
    </source>
</evidence>
<dbReference type="PRINTS" id="PR00406">
    <property type="entry name" value="CYTB5RDTASE"/>
</dbReference>
<dbReference type="KEGG" id="aagg:ETAA8_15130"/>
<dbReference type="InterPro" id="IPR001433">
    <property type="entry name" value="OxRdtase_FAD/NAD-bd"/>
</dbReference>
<dbReference type="RefSeq" id="WP_145086991.1">
    <property type="nucleotide sequence ID" value="NZ_CP036274.1"/>
</dbReference>
<dbReference type="OrthoDB" id="9801223at2"/>
<keyword evidence="6 10" id="KW-0560">Oxidoreductase</keyword>
<dbReference type="GO" id="GO:0016491">
    <property type="term" value="F:oxidoreductase activity"/>
    <property type="evidence" value="ECO:0007669"/>
    <property type="project" value="UniProtKB-KW"/>
</dbReference>
<dbReference type="PROSITE" id="PS51384">
    <property type="entry name" value="FAD_FR"/>
    <property type="match status" value="1"/>
</dbReference>
<keyword evidence="11" id="KW-1185">Reference proteome</keyword>
<sequence>METTEPSEPSKRRRIRELEVMVADTIADTHDTTTLVLFTGNDRLEYLPGHFCTIDPHNFPQLQRFTAFLEDQKGKKEPPRAYSLASAPHEKYLAITVKEEKYVSGTTKYPPLLSPLLVHRLPRGTRLMITGFTGPYVLPPDINTRTDHLVHVCAGSGIVPNYSIIKHCLVELPKMKHTLVYSNKTHDDIIFRRELDTLARANPDKLQIVYTLTRDAAASSQGTNFRSGRLNQALLKEFIPDPSAVEVFCCGPGITKFDREAAKAKGEEVAPRFLESSLSALQAIGITSKQIHRESYG</sequence>
<dbReference type="SUPFAM" id="SSF52343">
    <property type="entry name" value="Ferredoxin reductase-like, C-terminal NADP-linked domain"/>
    <property type="match status" value="1"/>
</dbReference>
<gene>
    <name evidence="10" type="primary">hmp</name>
    <name evidence="10" type="ORF">ETAA8_15130</name>
</gene>
<dbReference type="InterPro" id="IPR017938">
    <property type="entry name" value="Riboflavin_synthase-like_b-brl"/>
</dbReference>
<dbReference type="InterPro" id="IPR017927">
    <property type="entry name" value="FAD-bd_FR_type"/>
</dbReference>
<evidence type="ECO:0000256" key="3">
    <source>
        <dbReference type="ARBA" id="ARBA00022714"/>
    </source>
</evidence>
<organism evidence="10 11">
    <name type="scientific">Anatilimnocola aggregata</name>
    <dbReference type="NCBI Taxonomy" id="2528021"/>
    <lineage>
        <taxon>Bacteria</taxon>
        <taxon>Pseudomonadati</taxon>
        <taxon>Planctomycetota</taxon>
        <taxon>Planctomycetia</taxon>
        <taxon>Pirellulales</taxon>
        <taxon>Pirellulaceae</taxon>
        <taxon>Anatilimnocola</taxon>
    </lineage>
</organism>
<dbReference type="InterPro" id="IPR039261">
    <property type="entry name" value="FNR_nucleotide-bd"/>
</dbReference>
<dbReference type="Pfam" id="PF00175">
    <property type="entry name" value="NAD_binding_1"/>
    <property type="match status" value="1"/>
</dbReference>
<dbReference type="InterPro" id="IPR050415">
    <property type="entry name" value="MRET"/>
</dbReference>
<keyword evidence="8" id="KW-0411">Iron-sulfur</keyword>
<dbReference type="GO" id="GO:0046872">
    <property type="term" value="F:metal ion binding"/>
    <property type="evidence" value="ECO:0007669"/>
    <property type="project" value="UniProtKB-KW"/>
</dbReference>
<evidence type="ECO:0000256" key="8">
    <source>
        <dbReference type="ARBA" id="ARBA00023014"/>
    </source>
</evidence>
<protein>
    <submittedName>
        <fullName evidence="10">3-ketosteroid-9-alpha-hydroxylase reductase subunit</fullName>
        <ecNumber evidence="10">1.17.1.-</ecNumber>
    </submittedName>
</protein>
<keyword evidence="5" id="KW-0274">FAD</keyword>
<keyword evidence="2" id="KW-0285">Flavoprotein</keyword>
<dbReference type="EC" id="1.17.1.-" evidence="10"/>